<dbReference type="RefSeq" id="WP_026638115.1">
    <property type="nucleotide sequence ID" value="NZ_NEVI01000014.1"/>
</dbReference>
<protein>
    <recommendedName>
        <fullName evidence="4">Preprotein translocase subunit TatB</fullName>
    </recommendedName>
</protein>
<name>A0A261RDT8_9BORD</name>
<organism evidence="2 3">
    <name type="scientific">Bordetella genomosp. 7</name>
    <dbReference type="NCBI Taxonomy" id="1416805"/>
    <lineage>
        <taxon>Bacteria</taxon>
        <taxon>Pseudomonadati</taxon>
        <taxon>Pseudomonadota</taxon>
        <taxon>Betaproteobacteria</taxon>
        <taxon>Burkholderiales</taxon>
        <taxon>Alcaligenaceae</taxon>
        <taxon>Bordetella</taxon>
    </lineage>
</organism>
<reference evidence="3" key="1">
    <citation type="submission" date="2017-05" db="EMBL/GenBank/DDBJ databases">
        <title>Complete and WGS of Bordetella genogroups.</title>
        <authorList>
            <person name="Spilker T."/>
            <person name="Lipuma J."/>
        </authorList>
    </citation>
    <scope>NUCLEOTIDE SEQUENCE [LARGE SCALE GENOMIC DNA]</scope>
    <source>
        <strain evidence="3">AU18089</strain>
    </source>
</reference>
<keyword evidence="1" id="KW-1133">Transmembrane helix</keyword>
<dbReference type="Proteomes" id="UP000216947">
    <property type="component" value="Unassembled WGS sequence"/>
</dbReference>
<keyword evidence="1" id="KW-0812">Transmembrane</keyword>
<sequence length="101" mass="10478">MLIKLLIIAAVILGVLYLVLPRRRATAARAPANRLALTLLATAGVVLFILSLFCALLWLGGISDTVTGAGDVLGGTGLLRIAGVLLALSLACGVIVLFKRR</sequence>
<evidence type="ECO:0000313" key="3">
    <source>
        <dbReference type="Proteomes" id="UP000216947"/>
    </source>
</evidence>
<feature type="transmembrane region" description="Helical" evidence="1">
    <location>
        <begin position="78"/>
        <end position="98"/>
    </location>
</feature>
<feature type="transmembrane region" description="Helical" evidence="1">
    <location>
        <begin position="6"/>
        <end position="23"/>
    </location>
</feature>
<gene>
    <name evidence="2" type="ORF">CAL19_10095</name>
</gene>
<accession>A0A261RDT8</accession>
<comment type="caution">
    <text evidence="2">The sequence shown here is derived from an EMBL/GenBank/DDBJ whole genome shotgun (WGS) entry which is preliminary data.</text>
</comment>
<dbReference type="AlphaFoldDB" id="A0A261RDT8"/>
<feature type="transmembrane region" description="Helical" evidence="1">
    <location>
        <begin position="35"/>
        <end position="58"/>
    </location>
</feature>
<proteinExistence type="predicted"/>
<keyword evidence="3" id="KW-1185">Reference proteome</keyword>
<evidence type="ECO:0000313" key="2">
    <source>
        <dbReference type="EMBL" id="OZI22842.1"/>
    </source>
</evidence>
<evidence type="ECO:0008006" key="4">
    <source>
        <dbReference type="Google" id="ProtNLM"/>
    </source>
</evidence>
<keyword evidence="1" id="KW-0472">Membrane</keyword>
<dbReference type="EMBL" id="NEVK01000004">
    <property type="protein sequence ID" value="OZI22842.1"/>
    <property type="molecule type" value="Genomic_DNA"/>
</dbReference>
<evidence type="ECO:0000256" key="1">
    <source>
        <dbReference type="SAM" id="Phobius"/>
    </source>
</evidence>